<sequence length="46" mass="5609">RDYLTRIAKREDQRIEEVIKQLTKIMNAPDTKIGKITWTRDELHER</sequence>
<dbReference type="AlphaFoldDB" id="A0A0F8ZBB1"/>
<feature type="non-terminal residue" evidence="1">
    <location>
        <position position="1"/>
    </location>
</feature>
<reference evidence="1" key="1">
    <citation type="journal article" date="2015" name="Nature">
        <title>Complex archaea that bridge the gap between prokaryotes and eukaryotes.</title>
        <authorList>
            <person name="Spang A."/>
            <person name="Saw J.H."/>
            <person name="Jorgensen S.L."/>
            <person name="Zaremba-Niedzwiedzka K."/>
            <person name="Martijn J."/>
            <person name="Lind A.E."/>
            <person name="van Eijk R."/>
            <person name="Schleper C."/>
            <person name="Guy L."/>
            <person name="Ettema T.J."/>
        </authorList>
    </citation>
    <scope>NUCLEOTIDE SEQUENCE</scope>
</reference>
<proteinExistence type="predicted"/>
<dbReference type="EMBL" id="LAZR01061350">
    <property type="protein sequence ID" value="KKK63754.1"/>
    <property type="molecule type" value="Genomic_DNA"/>
</dbReference>
<comment type="caution">
    <text evidence="1">The sequence shown here is derived from an EMBL/GenBank/DDBJ whole genome shotgun (WGS) entry which is preliminary data.</text>
</comment>
<name>A0A0F8ZBB1_9ZZZZ</name>
<protein>
    <submittedName>
        <fullName evidence="1">Uncharacterized protein</fullName>
    </submittedName>
</protein>
<evidence type="ECO:0000313" key="1">
    <source>
        <dbReference type="EMBL" id="KKK63754.1"/>
    </source>
</evidence>
<accession>A0A0F8ZBB1</accession>
<gene>
    <name evidence="1" type="ORF">LCGC14_2991090</name>
</gene>
<organism evidence="1">
    <name type="scientific">marine sediment metagenome</name>
    <dbReference type="NCBI Taxonomy" id="412755"/>
    <lineage>
        <taxon>unclassified sequences</taxon>
        <taxon>metagenomes</taxon>
        <taxon>ecological metagenomes</taxon>
    </lineage>
</organism>